<feature type="transmembrane region" description="Helical" evidence="1">
    <location>
        <begin position="190"/>
        <end position="217"/>
    </location>
</feature>
<feature type="transmembrane region" description="Helical" evidence="1">
    <location>
        <begin position="296"/>
        <end position="317"/>
    </location>
</feature>
<keyword evidence="1" id="KW-0812">Transmembrane</keyword>
<reference evidence="2 3" key="1">
    <citation type="journal article" date="2015" name="Genome Biol. Evol.">
        <title>Found and Lost: The Fates of Horizontally Acquired Genes in Arthropod-Symbiotic Spiroplasma.</title>
        <authorList>
            <person name="Lo W.S."/>
            <person name="Gasparich G.E."/>
            <person name="Kuo C.H."/>
        </authorList>
    </citation>
    <scope>NUCLEOTIDE SEQUENCE [LARGE SCALE GENOMIC DNA]</scope>
    <source>
        <strain evidence="3">TDA-040725-5</strain>
    </source>
</reference>
<evidence type="ECO:0008006" key="4">
    <source>
        <dbReference type="Google" id="ProtNLM"/>
    </source>
</evidence>
<feature type="transmembrane region" description="Helical" evidence="1">
    <location>
        <begin position="21"/>
        <end position="42"/>
    </location>
</feature>
<dbReference type="GO" id="GO:0015234">
    <property type="term" value="F:thiamine transmembrane transporter activity"/>
    <property type="evidence" value="ECO:0007669"/>
    <property type="project" value="InterPro"/>
</dbReference>
<keyword evidence="3" id="KW-1185">Reference proteome</keyword>
<keyword evidence="1" id="KW-0472">Membrane</keyword>
<name>A0A0H3XI32_9MOLU</name>
<dbReference type="KEGG" id="seri:SERIO_v1c05210"/>
<feature type="transmembrane region" description="Helical" evidence="1">
    <location>
        <begin position="148"/>
        <end position="169"/>
    </location>
</feature>
<dbReference type="GO" id="GO:0005886">
    <property type="term" value="C:plasma membrane"/>
    <property type="evidence" value="ECO:0007669"/>
    <property type="project" value="InterPro"/>
</dbReference>
<evidence type="ECO:0000313" key="2">
    <source>
        <dbReference type="EMBL" id="AKM54095.1"/>
    </source>
</evidence>
<dbReference type="PATRIC" id="fig|743698.3.peg.520"/>
<dbReference type="Gene3D" id="1.10.1760.20">
    <property type="match status" value="1"/>
</dbReference>
<feature type="transmembrane region" description="Helical" evidence="1">
    <location>
        <begin position="99"/>
        <end position="119"/>
    </location>
</feature>
<dbReference type="InterPro" id="IPR012651">
    <property type="entry name" value="Thia_Transptr_ThiT"/>
</dbReference>
<dbReference type="RefSeq" id="WP_047791340.1">
    <property type="nucleotide sequence ID" value="NZ_CP011856.1"/>
</dbReference>
<evidence type="ECO:0000256" key="1">
    <source>
        <dbReference type="SAM" id="Phobius"/>
    </source>
</evidence>
<evidence type="ECO:0000313" key="3">
    <source>
        <dbReference type="Proteomes" id="UP000035661"/>
    </source>
</evidence>
<dbReference type="EMBL" id="CP011856">
    <property type="protein sequence ID" value="AKM54095.1"/>
    <property type="molecule type" value="Genomic_DNA"/>
</dbReference>
<keyword evidence="1" id="KW-1133">Transmembrane helix</keyword>
<feature type="transmembrane region" description="Helical" evidence="1">
    <location>
        <begin position="259"/>
        <end position="284"/>
    </location>
</feature>
<protein>
    <recommendedName>
        <fullName evidence="4">Thiamine transporter</fullName>
    </recommendedName>
</protein>
<sequence length="343" mass="39912">MEQTVENFYDAKQQKIILWTAKIFCIVPIVLYLVFLVLSASLNATLLSDLLHINNDENLQNMQLFLICFCSFGLIFAILYAVSSWICKYDEYLNYKMQFILLSIFSLNILNLVLNITIYSQELKPQDTIFKDKTKQKKFWQLFGIRKWYTFDYVIIALFVGITLALNYIESYLLPQLPNGGGVALKYIPLIILAFIHSSLAGWICGAVSSLLAILFIQSGFIISPWSFILDYFLPMTTPCLAGWMRFKVTNDKKYITYINYLIMCITIMLIIYFWQILAAVAVWNVLYPDAIWKGYAGWLYAFVYNFIHVFLFTYPLTQIVVPIALRGLAPVYINRFQQHYGY</sequence>
<feature type="transmembrane region" description="Helical" evidence="1">
    <location>
        <begin position="62"/>
        <end position="87"/>
    </location>
</feature>
<reference evidence="3" key="2">
    <citation type="submission" date="2015-06" db="EMBL/GenBank/DDBJ databases">
        <title>Complete genome sequence of Spiroplasma eriocheiris TDA-040725-5 (DSM 21848).</title>
        <authorList>
            <person name="Lo W.-S."/>
            <person name="Kuo C.-H."/>
        </authorList>
    </citation>
    <scope>NUCLEOTIDE SEQUENCE [LARGE SCALE GENOMIC DNA]</scope>
    <source>
        <strain evidence="3">TDA-040725-5</strain>
    </source>
</reference>
<dbReference type="Proteomes" id="UP000035661">
    <property type="component" value="Chromosome"/>
</dbReference>
<dbReference type="STRING" id="315358.SERIO_v1c05210"/>
<gene>
    <name evidence="2" type="ORF">SERIO_v1c05210</name>
</gene>
<accession>A0A0H3XI32</accession>
<dbReference type="AlphaFoldDB" id="A0A0H3XI32"/>
<organism evidence="2 3">
    <name type="scientific">Spiroplasma eriocheiris</name>
    <dbReference type="NCBI Taxonomy" id="315358"/>
    <lineage>
        <taxon>Bacteria</taxon>
        <taxon>Bacillati</taxon>
        <taxon>Mycoplasmatota</taxon>
        <taxon>Mollicutes</taxon>
        <taxon>Entomoplasmatales</taxon>
        <taxon>Spiroplasmataceae</taxon>
        <taxon>Spiroplasma</taxon>
    </lineage>
</organism>
<proteinExistence type="predicted"/>
<dbReference type="Pfam" id="PF09515">
    <property type="entry name" value="Thia_YuaJ"/>
    <property type="match status" value="1"/>
</dbReference>